<protein>
    <recommendedName>
        <fullName evidence="6">Peptidyl-prolyl cis-trans isomerase</fullName>
        <ecNumber evidence="6">5.2.1.8</ecNumber>
    </recommendedName>
</protein>
<dbReference type="RefSeq" id="WP_006342544.1">
    <property type="nucleotide sequence ID" value="NC_015702.1"/>
</dbReference>
<dbReference type="Gene3D" id="1.10.287.460">
    <property type="entry name" value="Peptidyl-prolyl cis-trans isomerase, FKBP-type, N-terminal domain"/>
    <property type="match status" value="1"/>
</dbReference>
<dbReference type="Pfam" id="PF01346">
    <property type="entry name" value="FKBP_N"/>
    <property type="match status" value="1"/>
</dbReference>
<evidence type="ECO:0000259" key="9">
    <source>
        <dbReference type="PROSITE" id="PS50059"/>
    </source>
</evidence>
<dbReference type="InterPro" id="IPR000774">
    <property type="entry name" value="PPIase_FKBP_N"/>
</dbReference>
<keyword evidence="11" id="KW-1185">Reference proteome</keyword>
<evidence type="ECO:0000313" key="11">
    <source>
        <dbReference type="Proteomes" id="UP000000495"/>
    </source>
</evidence>
<feature type="domain" description="PPIase FKBP-type" evidence="9">
    <location>
        <begin position="153"/>
        <end position="236"/>
    </location>
</feature>
<dbReference type="PANTHER" id="PTHR43811">
    <property type="entry name" value="FKBP-TYPE PEPTIDYL-PROLYL CIS-TRANS ISOMERASE FKPA"/>
    <property type="match status" value="1"/>
</dbReference>
<evidence type="ECO:0000313" key="10">
    <source>
        <dbReference type="EMBL" id="CCB87477.1"/>
    </source>
</evidence>
<evidence type="ECO:0000256" key="7">
    <source>
        <dbReference type="SAM" id="MobiDB-lite"/>
    </source>
</evidence>
<evidence type="ECO:0000256" key="1">
    <source>
        <dbReference type="ARBA" id="ARBA00000971"/>
    </source>
</evidence>
<keyword evidence="4 5" id="KW-0413">Isomerase</keyword>
<reference evidence="10 11" key="1">
    <citation type="journal article" date="2011" name="Mol. Biol. Evol.">
        <title>Unity in variety--the pan-genome of the Chlamydiae.</title>
        <authorList>
            <person name="Collingro A."/>
            <person name="Tischler P."/>
            <person name="Weinmaier T."/>
            <person name="Penz T."/>
            <person name="Heinz E."/>
            <person name="Brunham R.C."/>
            <person name="Read T.D."/>
            <person name="Bavoil P.M."/>
            <person name="Sachse K."/>
            <person name="Kahane S."/>
            <person name="Friedman M.G."/>
            <person name="Rattei T."/>
            <person name="Myers G.S."/>
            <person name="Horn M."/>
        </authorList>
    </citation>
    <scope>NUCLEOTIDE SEQUENCE [LARGE SCALE GENOMIC DNA]</scope>
    <source>
        <strain evidence="11">UV7</strain>
    </source>
</reference>
<dbReference type="PANTHER" id="PTHR43811:SF19">
    <property type="entry name" value="39 KDA FK506-BINDING NUCLEAR PROTEIN"/>
    <property type="match status" value="1"/>
</dbReference>
<evidence type="ECO:0000256" key="8">
    <source>
        <dbReference type="SAM" id="SignalP"/>
    </source>
</evidence>
<dbReference type="KEGG" id="puv:PUV_25270"/>
<evidence type="ECO:0000256" key="4">
    <source>
        <dbReference type="ARBA" id="ARBA00023235"/>
    </source>
</evidence>
<dbReference type="InterPro" id="IPR036944">
    <property type="entry name" value="PPIase_FKBP_N_sf"/>
</dbReference>
<dbReference type="Proteomes" id="UP000000495">
    <property type="component" value="Chromosome"/>
</dbReference>
<organism evidence="10 11">
    <name type="scientific">Parachlamydia acanthamoebae (strain UV7)</name>
    <dbReference type="NCBI Taxonomy" id="765952"/>
    <lineage>
        <taxon>Bacteria</taxon>
        <taxon>Pseudomonadati</taxon>
        <taxon>Chlamydiota</taxon>
        <taxon>Chlamydiia</taxon>
        <taxon>Parachlamydiales</taxon>
        <taxon>Parachlamydiaceae</taxon>
        <taxon>Parachlamydia</taxon>
    </lineage>
</organism>
<evidence type="ECO:0000256" key="2">
    <source>
        <dbReference type="ARBA" id="ARBA00006577"/>
    </source>
</evidence>
<proteinExistence type="inferred from homology"/>
<feature type="region of interest" description="Disordered" evidence="7">
    <location>
        <begin position="237"/>
        <end position="259"/>
    </location>
</feature>
<gene>
    <name evidence="10" type="primary">mip-D</name>
    <name evidence="10" type="ordered locus">PUV_25270</name>
</gene>
<dbReference type="Pfam" id="PF00254">
    <property type="entry name" value="FKBP_C"/>
    <property type="match status" value="1"/>
</dbReference>
<dbReference type="EMBL" id="FR872580">
    <property type="protein sequence ID" value="CCB87477.1"/>
    <property type="molecule type" value="Genomic_DNA"/>
</dbReference>
<accession>F8L2G4</accession>
<evidence type="ECO:0000256" key="3">
    <source>
        <dbReference type="ARBA" id="ARBA00023110"/>
    </source>
</evidence>
<dbReference type="InterPro" id="IPR046357">
    <property type="entry name" value="PPIase_dom_sf"/>
</dbReference>
<feature type="signal peptide" evidence="8">
    <location>
        <begin position="1"/>
        <end position="20"/>
    </location>
</feature>
<feature type="chain" id="PRO_5003379174" description="Peptidyl-prolyl cis-trans isomerase" evidence="8">
    <location>
        <begin position="21"/>
        <end position="259"/>
    </location>
</feature>
<sequence>MIKKSRIWALVALSSLFLQAGALSADQTATQQESKPAQAAPQEIDIMKLSEAFGNFIGRNLNAPGIKFDLESIIKGMRDGAANKPSPLTDQEYETMMTQLQAKAYTELASENLKAANQFLKDNLKTANLVEIEPGKLQYVIVEAGHEPTVTEHASPLVKYTGKYIDGSVFGSSDDTGGPITVPLDQTIPGFSKGILGMKEGEKRKLFVHPDLGYGTSGHLSPNSLLIFDVEVIKSDNSAEDKSKPLPDFSDENSDKNSR</sequence>
<dbReference type="STRING" id="765952.PUV_25270"/>
<evidence type="ECO:0000256" key="5">
    <source>
        <dbReference type="PROSITE-ProRule" id="PRU00277"/>
    </source>
</evidence>
<dbReference type="OrthoDB" id="9814548at2"/>
<dbReference type="SUPFAM" id="SSF54534">
    <property type="entry name" value="FKBP-like"/>
    <property type="match status" value="1"/>
</dbReference>
<dbReference type="EC" id="5.2.1.8" evidence="6"/>
<dbReference type="GO" id="GO:0003755">
    <property type="term" value="F:peptidyl-prolyl cis-trans isomerase activity"/>
    <property type="evidence" value="ECO:0007669"/>
    <property type="project" value="UniProtKB-UniRule"/>
</dbReference>
<dbReference type="Gene3D" id="3.10.50.40">
    <property type="match status" value="1"/>
</dbReference>
<dbReference type="eggNOG" id="COG0545">
    <property type="taxonomic scope" value="Bacteria"/>
</dbReference>
<name>F8L2G4_PARAV</name>
<dbReference type="HOGENOM" id="CLU_013615_0_1_0"/>
<keyword evidence="3 5" id="KW-0697">Rotamase</keyword>
<comment type="similarity">
    <text evidence="2 6">Belongs to the FKBP-type PPIase family.</text>
</comment>
<comment type="catalytic activity">
    <reaction evidence="1 5 6">
        <text>[protein]-peptidylproline (omega=180) = [protein]-peptidylproline (omega=0)</text>
        <dbReference type="Rhea" id="RHEA:16237"/>
        <dbReference type="Rhea" id="RHEA-COMP:10747"/>
        <dbReference type="Rhea" id="RHEA-COMP:10748"/>
        <dbReference type="ChEBI" id="CHEBI:83833"/>
        <dbReference type="ChEBI" id="CHEBI:83834"/>
        <dbReference type="EC" id="5.2.1.8"/>
    </reaction>
</comment>
<evidence type="ECO:0000256" key="6">
    <source>
        <dbReference type="RuleBase" id="RU003915"/>
    </source>
</evidence>
<keyword evidence="8" id="KW-0732">Signal</keyword>
<dbReference type="GO" id="GO:0006457">
    <property type="term" value="P:protein folding"/>
    <property type="evidence" value="ECO:0007669"/>
    <property type="project" value="InterPro"/>
</dbReference>
<dbReference type="AlphaFoldDB" id="F8L2G4"/>
<dbReference type="InterPro" id="IPR001179">
    <property type="entry name" value="PPIase_FKBP_dom"/>
</dbReference>
<dbReference type="PROSITE" id="PS50059">
    <property type="entry name" value="FKBP_PPIASE"/>
    <property type="match status" value="1"/>
</dbReference>